<evidence type="ECO:0000313" key="2">
    <source>
        <dbReference type="Proteomes" id="UP001194468"/>
    </source>
</evidence>
<dbReference type="Gene3D" id="3.40.50.620">
    <property type="entry name" value="HUPs"/>
    <property type="match status" value="1"/>
</dbReference>
<dbReference type="EMBL" id="WHUW01000001">
    <property type="protein sequence ID" value="KAF8451984.1"/>
    <property type="molecule type" value="Genomic_DNA"/>
</dbReference>
<organism evidence="1 2">
    <name type="scientific">Boletus edulis BED1</name>
    <dbReference type="NCBI Taxonomy" id="1328754"/>
    <lineage>
        <taxon>Eukaryota</taxon>
        <taxon>Fungi</taxon>
        <taxon>Dikarya</taxon>
        <taxon>Basidiomycota</taxon>
        <taxon>Agaricomycotina</taxon>
        <taxon>Agaricomycetes</taxon>
        <taxon>Agaricomycetidae</taxon>
        <taxon>Boletales</taxon>
        <taxon>Boletineae</taxon>
        <taxon>Boletaceae</taxon>
        <taxon>Boletoideae</taxon>
        <taxon>Boletus</taxon>
    </lineage>
</organism>
<dbReference type="InterPro" id="IPR014729">
    <property type="entry name" value="Rossmann-like_a/b/a_fold"/>
</dbReference>
<reference evidence="1" key="1">
    <citation type="submission" date="2019-10" db="EMBL/GenBank/DDBJ databases">
        <authorList>
            <consortium name="DOE Joint Genome Institute"/>
            <person name="Kuo A."/>
            <person name="Miyauchi S."/>
            <person name="Kiss E."/>
            <person name="Drula E."/>
            <person name="Kohler A."/>
            <person name="Sanchez-Garcia M."/>
            <person name="Andreopoulos B."/>
            <person name="Barry K.W."/>
            <person name="Bonito G."/>
            <person name="Buee M."/>
            <person name="Carver A."/>
            <person name="Chen C."/>
            <person name="Cichocki N."/>
            <person name="Clum A."/>
            <person name="Culley D."/>
            <person name="Crous P.W."/>
            <person name="Fauchery L."/>
            <person name="Girlanda M."/>
            <person name="Hayes R."/>
            <person name="Keri Z."/>
            <person name="LaButti K."/>
            <person name="Lipzen A."/>
            <person name="Lombard V."/>
            <person name="Magnuson J."/>
            <person name="Maillard F."/>
            <person name="Morin E."/>
            <person name="Murat C."/>
            <person name="Nolan M."/>
            <person name="Ohm R."/>
            <person name="Pangilinan J."/>
            <person name="Pereira M."/>
            <person name="Perotto S."/>
            <person name="Peter M."/>
            <person name="Riley R."/>
            <person name="Sitrit Y."/>
            <person name="Stielow B."/>
            <person name="Szollosi G."/>
            <person name="Zifcakova L."/>
            <person name="Stursova M."/>
            <person name="Spatafora J.W."/>
            <person name="Tedersoo L."/>
            <person name="Vaario L.-M."/>
            <person name="Yamada A."/>
            <person name="Yan M."/>
            <person name="Wang P."/>
            <person name="Xu J."/>
            <person name="Bruns T."/>
            <person name="Baldrian P."/>
            <person name="Vilgalys R."/>
            <person name="Henrissat B."/>
            <person name="Grigoriev I.V."/>
            <person name="Hibbett D."/>
            <person name="Nagy L.G."/>
            <person name="Martin F.M."/>
        </authorList>
    </citation>
    <scope>NUCLEOTIDE SEQUENCE</scope>
    <source>
        <strain evidence="1">BED1</strain>
    </source>
</reference>
<accession>A0AAD4C8M9</accession>
<gene>
    <name evidence="1" type="ORF">L210DRAFT_3515373</name>
</gene>
<name>A0AAD4C8M9_BOLED</name>
<evidence type="ECO:0000313" key="1">
    <source>
        <dbReference type="EMBL" id="KAF8451984.1"/>
    </source>
</evidence>
<feature type="non-terminal residue" evidence="1">
    <location>
        <position position="52"/>
    </location>
</feature>
<protein>
    <submittedName>
        <fullName evidence="1">Uncharacterized protein</fullName>
    </submittedName>
</protein>
<reference evidence="1" key="2">
    <citation type="journal article" date="2020" name="Nat. Commun.">
        <title>Large-scale genome sequencing of mycorrhizal fungi provides insights into the early evolution of symbiotic traits.</title>
        <authorList>
            <person name="Miyauchi S."/>
            <person name="Kiss E."/>
            <person name="Kuo A."/>
            <person name="Drula E."/>
            <person name="Kohler A."/>
            <person name="Sanchez-Garcia M."/>
            <person name="Morin E."/>
            <person name="Andreopoulos B."/>
            <person name="Barry K.W."/>
            <person name="Bonito G."/>
            <person name="Buee M."/>
            <person name="Carver A."/>
            <person name="Chen C."/>
            <person name="Cichocki N."/>
            <person name="Clum A."/>
            <person name="Culley D."/>
            <person name="Crous P.W."/>
            <person name="Fauchery L."/>
            <person name="Girlanda M."/>
            <person name="Hayes R.D."/>
            <person name="Keri Z."/>
            <person name="LaButti K."/>
            <person name="Lipzen A."/>
            <person name="Lombard V."/>
            <person name="Magnuson J."/>
            <person name="Maillard F."/>
            <person name="Murat C."/>
            <person name="Nolan M."/>
            <person name="Ohm R.A."/>
            <person name="Pangilinan J."/>
            <person name="Pereira M.F."/>
            <person name="Perotto S."/>
            <person name="Peter M."/>
            <person name="Pfister S."/>
            <person name="Riley R."/>
            <person name="Sitrit Y."/>
            <person name="Stielow J.B."/>
            <person name="Szollosi G."/>
            <person name="Zifcakova L."/>
            <person name="Stursova M."/>
            <person name="Spatafora J.W."/>
            <person name="Tedersoo L."/>
            <person name="Vaario L.M."/>
            <person name="Yamada A."/>
            <person name="Yan M."/>
            <person name="Wang P."/>
            <person name="Xu J."/>
            <person name="Bruns T."/>
            <person name="Baldrian P."/>
            <person name="Vilgalys R."/>
            <person name="Dunand C."/>
            <person name="Henrissat B."/>
            <person name="Grigoriev I.V."/>
            <person name="Hibbett D."/>
            <person name="Nagy L.G."/>
            <person name="Martin F.M."/>
        </authorList>
    </citation>
    <scope>NUCLEOTIDE SEQUENCE</scope>
    <source>
        <strain evidence="1">BED1</strain>
    </source>
</reference>
<dbReference type="AlphaFoldDB" id="A0AAD4C8M9"/>
<dbReference type="Proteomes" id="UP001194468">
    <property type="component" value="Unassembled WGS sequence"/>
</dbReference>
<sequence length="52" mass="5927">MAYWVGIPTSKLTFVRGSDYQLSREYNLDNYKLCTLATEHDAKKAGSEVVKQ</sequence>
<proteinExistence type="predicted"/>
<keyword evidence="2" id="KW-1185">Reference proteome</keyword>
<comment type="caution">
    <text evidence="1">The sequence shown here is derived from an EMBL/GenBank/DDBJ whole genome shotgun (WGS) entry which is preliminary data.</text>
</comment>